<protein>
    <recommendedName>
        <fullName evidence="4">MSHA biogenesis protein MshQ</fullName>
    </recommendedName>
</protein>
<dbReference type="STRING" id="265719.SAMN04488509_11375"/>
<reference evidence="2 3" key="1">
    <citation type="submission" date="2016-10" db="EMBL/GenBank/DDBJ databases">
        <authorList>
            <person name="de Groot N.N."/>
        </authorList>
    </citation>
    <scope>NUCLEOTIDE SEQUENCE [LARGE SCALE GENOMIC DNA]</scope>
    <source>
        <strain evidence="2 3">DSM 16957</strain>
    </source>
</reference>
<evidence type="ECO:0000313" key="2">
    <source>
        <dbReference type="EMBL" id="SDE00779.1"/>
    </source>
</evidence>
<keyword evidence="3" id="KW-1185">Reference proteome</keyword>
<evidence type="ECO:0000256" key="1">
    <source>
        <dbReference type="SAM" id="SignalP"/>
    </source>
</evidence>
<dbReference type="AlphaFoldDB" id="A0A1G6ZDR5"/>
<dbReference type="Proteomes" id="UP000199603">
    <property type="component" value="Unassembled WGS sequence"/>
</dbReference>
<evidence type="ECO:0008006" key="4">
    <source>
        <dbReference type="Google" id="ProtNLM"/>
    </source>
</evidence>
<accession>A0A1G6ZDR5</accession>
<evidence type="ECO:0000313" key="3">
    <source>
        <dbReference type="Proteomes" id="UP000199603"/>
    </source>
</evidence>
<gene>
    <name evidence="2" type="ORF">SAMN04488509_11375</name>
</gene>
<dbReference type="EMBL" id="FNAG01000013">
    <property type="protein sequence ID" value="SDE00779.1"/>
    <property type="molecule type" value="Genomic_DNA"/>
</dbReference>
<dbReference type="RefSeq" id="WP_143006723.1">
    <property type="nucleotide sequence ID" value="NZ_FNAG01000013.1"/>
</dbReference>
<feature type="signal peptide" evidence="1">
    <location>
        <begin position="1"/>
        <end position="22"/>
    </location>
</feature>
<organism evidence="2 3">
    <name type="scientific">Aquimonas voraii</name>
    <dbReference type="NCBI Taxonomy" id="265719"/>
    <lineage>
        <taxon>Bacteria</taxon>
        <taxon>Pseudomonadati</taxon>
        <taxon>Pseudomonadota</taxon>
        <taxon>Gammaproteobacteria</taxon>
        <taxon>Lysobacterales</taxon>
        <taxon>Lysobacteraceae</taxon>
        <taxon>Aquimonas</taxon>
    </lineage>
</organism>
<keyword evidence="1" id="KW-0732">Signal</keyword>
<sequence>MRLLPIPFFMSVLFGVSAPTFAVESPTLTFRGSEHPPIPLNPADSVQVAPDGSVQATCVFQEANPTRCVNVGTQVSGQVPQVSFTTNLSFVQDSTTVYAATSGQQFTITRSVTGTADVCLPSVSGATATVQGWTSVPAGSGTSNVSISATVPAGETRDVTLGLRCYNAFGAPETFQRTFRLSAPAGPNPGACTLPSNPLIRPQGFTEHVRTWAQIFNGFNYPQTPSFQMPVGSYSVTRDSSTSPPSAGMYLAVPITLPDNAFLRLTTYQATGRFAINYFEPRAGNVFFSLSPCAGDLRPFSATGADVFQRCSRGLLFEGSITFSTQSAAGACRLPAGDYWLNIIHANPAATGFSDPAIAPTLNSCNGGLTRCESNVTVAHGGIVQ</sequence>
<name>A0A1G6ZDR5_9GAMM</name>
<proteinExistence type="predicted"/>
<feature type="chain" id="PRO_5011489225" description="MSHA biogenesis protein MshQ" evidence="1">
    <location>
        <begin position="23"/>
        <end position="385"/>
    </location>
</feature>